<keyword evidence="3" id="KW-1003">Cell membrane</keyword>
<dbReference type="GO" id="GO:0005886">
    <property type="term" value="C:plasma membrane"/>
    <property type="evidence" value="ECO:0007669"/>
    <property type="project" value="UniProtKB-SubCell"/>
</dbReference>
<evidence type="ECO:0000256" key="7">
    <source>
        <dbReference type="ARBA" id="ARBA00022840"/>
    </source>
</evidence>
<dbReference type="GO" id="GO:0008233">
    <property type="term" value="F:peptidase activity"/>
    <property type="evidence" value="ECO:0007669"/>
    <property type="project" value="InterPro"/>
</dbReference>
<feature type="transmembrane region" description="Helical" evidence="13">
    <location>
        <begin position="405"/>
        <end position="425"/>
    </location>
</feature>
<dbReference type="RefSeq" id="WP_124540324.1">
    <property type="nucleotide sequence ID" value="NZ_QUSW01000002.1"/>
</dbReference>
<dbReference type="GO" id="GO:0006508">
    <property type="term" value="P:proteolysis"/>
    <property type="evidence" value="ECO:0007669"/>
    <property type="project" value="InterPro"/>
</dbReference>
<evidence type="ECO:0000259" key="16">
    <source>
        <dbReference type="PROSITE" id="PS50990"/>
    </source>
</evidence>
<protein>
    <recommendedName>
        <fullName evidence="12">Cyclolysin secretion/processing ATP-binding protein CyaB</fullName>
    </recommendedName>
</protein>
<dbReference type="GO" id="GO:0034040">
    <property type="term" value="F:ATPase-coupled lipid transmembrane transporter activity"/>
    <property type="evidence" value="ECO:0007669"/>
    <property type="project" value="TreeGrafter"/>
</dbReference>
<keyword evidence="18" id="KW-1185">Reference proteome</keyword>
<dbReference type="InterPro" id="IPR017871">
    <property type="entry name" value="ABC_transporter-like_CS"/>
</dbReference>
<gene>
    <name evidence="17" type="ORF">DZC73_11360</name>
</gene>
<keyword evidence="2" id="KW-0813">Transport</keyword>
<dbReference type="InterPro" id="IPR036640">
    <property type="entry name" value="ABC1_TM_sf"/>
</dbReference>
<dbReference type="PANTHER" id="PTHR24221">
    <property type="entry name" value="ATP-BINDING CASSETTE SUB-FAMILY B"/>
    <property type="match status" value="1"/>
</dbReference>
<evidence type="ECO:0000256" key="1">
    <source>
        <dbReference type="ARBA" id="ARBA00004651"/>
    </source>
</evidence>
<reference evidence="17 18" key="2">
    <citation type="submission" date="2018-12" db="EMBL/GenBank/DDBJ databases">
        <title>Rhizobacter gummiphilus sp. nov., a rubber-degrading bacterium isolated from the soil of a botanical garden in Japan.</title>
        <authorList>
            <person name="Shunsuke S.S."/>
        </authorList>
    </citation>
    <scope>NUCLEOTIDE SEQUENCE [LARGE SCALE GENOMIC DNA]</scope>
    <source>
        <strain evidence="17 18">S-16</strain>
    </source>
</reference>
<evidence type="ECO:0000256" key="9">
    <source>
        <dbReference type="ARBA" id="ARBA00023136"/>
    </source>
</evidence>
<name>A0A3N7HWK9_9BURK</name>
<dbReference type="CDD" id="cd18567">
    <property type="entry name" value="ABC_6TM_CvaB_RaxB_like"/>
    <property type="match status" value="1"/>
</dbReference>
<evidence type="ECO:0000256" key="11">
    <source>
        <dbReference type="ARBA" id="ARBA00061173"/>
    </source>
</evidence>
<dbReference type="Pfam" id="PF00005">
    <property type="entry name" value="ABC_tran"/>
    <property type="match status" value="1"/>
</dbReference>
<feature type="transmembrane region" description="Helical" evidence="13">
    <location>
        <begin position="295"/>
        <end position="314"/>
    </location>
</feature>
<dbReference type="InterPro" id="IPR005074">
    <property type="entry name" value="Peptidase_C39"/>
</dbReference>
<dbReference type="GO" id="GO:0005524">
    <property type="term" value="F:ATP binding"/>
    <property type="evidence" value="ECO:0007669"/>
    <property type="project" value="UniProtKB-KW"/>
</dbReference>
<dbReference type="InterPro" id="IPR003593">
    <property type="entry name" value="AAA+_ATPase"/>
</dbReference>
<feature type="transmembrane region" description="Helical" evidence="13">
    <location>
        <begin position="270"/>
        <end position="289"/>
    </location>
</feature>
<keyword evidence="7" id="KW-0067">ATP-binding</keyword>
<dbReference type="EMBL" id="QUSW01000002">
    <property type="protein sequence ID" value="RQP25411.1"/>
    <property type="molecule type" value="Genomic_DNA"/>
</dbReference>
<dbReference type="PROSITE" id="PS50929">
    <property type="entry name" value="ABC_TM1F"/>
    <property type="match status" value="1"/>
</dbReference>
<dbReference type="GO" id="GO:0031640">
    <property type="term" value="P:killing of cells of another organism"/>
    <property type="evidence" value="ECO:0007669"/>
    <property type="project" value="UniProtKB-KW"/>
</dbReference>
<keyword evidence="5" id="KW-0204">Cytolysis</keyword>
<accession>A0A3N7HWK9</accession>
<reference evidence="17 18" key="1">
    <citation type="submission" date="2018-08" db="EMBL/GenBank/DDBJ databases">
        <authorList>
            <person name="Khan S.A."/>
            <person name="Jeon C.O."/>
            <person name="Chun B.H."/>
            <person name="Jeong S.E."/>
        </authorList>
    </citation>
    <scope>NUCLEOTIDE SEQUENCE [LARGE SCALE GENOMIC DNA]</scope>
    <source>
        <strain evidence="17 18">S-16</strain>
    </source>
</reference>
<keyword evidence="9 13" id="KW-0472">Membrane</keyword>
<dbReference type="PANTHER" id="PTHR24221:SF606">
    <property type="entry name" value="COLICIN V SECRETION-PROCESSING ATP-BINDING PROTEIN"/>
    <property type="match status" value="1"/>
</dbReference>
<dbReference type="AlphaFoldDB" id="A0A3N7HWK9"/>
<evidence type="ECO:0000313" key="17">
    <source>
        <dbReference type="EMBL" id="RQP25411.1"/>
    </source>
</evidence>
<dbReference type="Gene3D" id="3.40.50.300">
    <property type="entry name" value="P-loop containing nucleotide triphosphate hydrolases"/>
    <property type="match status" value="1"/>
</dbReference>
<sequence length="717" mass="78468">MKLVLQGEAGECGLACLAMVAEAHGIHTSLLELRQKFSSSLKGAPLNQIISDAECIGLGTRALRCEVEELSQLSLPCILHWDLNHYVVLKGIQRGQAVILDPATGMRRLPMAAVSKHFTGVALECVPLASYEERPKKPRLRLSQLTGSVRGLKRALGKVFALAMVLELFAIVGPLFNQVVIDDVLTSGDRDLLTVLVLGFALLLIIQTGIGLLRSWMVMTLSQSVFVQWTGNIFNHLLRLPVSFFENRHLGDIVSRFGAVGAIQRTLTTATLEAVLDGIMGMAALFMMLAYAPSLAVVTILAVAAYGTLRVLAYRPFRDAAAERLVISARENTHFLETLRAILPLKLFGRENERRARWQNLLIEVQNRDVKTAKMGIAFGTANTFIFGLENLLVFWLGAKMIMSTQLGSAGAPFTIGMLVAFVSYKSQFSGRFSSLINYAVELRMLGLHAERLSDIALSPAEPHDAPRRRLDSLTPSIELRNVSFRYSESSDWVLRNLNFSVAAGESVAITGQSGVGKTTLLKVLLGILKPTEGQVLFGGNPIETLGLSNYREQLGTVMQEDVLLTGSLAENISFFDVQQDDTLIRHCAEAAQIAADIERMPMGYQTLVGDLGTGLSGGQKQRILLARALYKRPKVLALDEATSHLDGENERALAQQFRNMKLTRVIIAHRAETIAGAQRVVVLKAGQVFEVMRSVAARGHVEQADPRVHALSQPDD</sequence>
<dbReference type="Pfam" id="PF00664">
    <property type="entry name" value="ABC_membrane"/>
    <property type="match status" value="1"/>
</dbReference>
<comment type="subcellular location">
    <subcellularLocation>
        <location evidence="1">Cell membrane</location>
        <topology evidence="1">Multi-pass membrane protein</topology>
    </subcellularLocation>
</comment>
<keyword evidence="6" id="KW-0547">Nucleotide-binding</keyword>
<evidence type="ECO:0000259" key="14">
    <source>
        <dbReference type="PROSITE" id="PS50893"/>
    </source>
</evidence>
<evidence type="ECO:0000256" key="10">
    <source>
        <dbReference type="ARBA" id="ARBA00055355"/>
    </source>
</evidence>
<dbReference type="InterPro" id="IPR039421">
    <property type="entry name" value="Type_1_exporter"/>
</dbReference>
<evidence type="ECO:0000256" key="3">
    <source>
        <dbReference type="ARBA" id="ARBA00022475"/>
    </source>
</evidence>
<dbReference type="Pfam" id="PF03412">
    <property type="entry name" value="Peptidase_C39"/>
    <property type="match status" value="1"/>
</dbReference>
<evidence type="ECO:0000256" key="12">
    <source>
        <dbReference type="ARBA" id="ARBA00072252"/>
    </source>
</evidence>
<dbReference type="InterPro" id="IPR003439">
    <property type="entry name" value="ABC_transporter-like_ATP-bd"/>
</dbReference>
<evidence type="ECO:0000256" key="6">
    <source>
        <dbReference type="ARBA" id="ARBA00022741"/>
    </source>
</evidence>
<evidence type="ECO:0000256" key="5">
    <source>
        <dbReference type="ARBA" id="ARBA00022735"/>
    </source>
</evidence>
<feature type="domain" description="Peptidase C39" evidence="16">
    <location>
        <begin position="6"/>
        <end position="125"/>
    </location>
</feature>
<keyword evidence="4 13" id="KW-0812">Transmembrane</keyword>
<dbReference type="GO" id="GO:0140359">
    <property type="term" value="F:ABC-type transporter activity"/>
    <property type="evidence" value="ECO:0007669"/>
    <property type="project" value="InterPro"/>
</dbReference>
<dbReference type="InterPro" id="IPR011527">
    <property type="entry name" value="ABC1_TM_dom"/>
</dbReference>
<feature type="transmembrane region" description="Helical" evidence="13">
    <location>
        <begin position="377"/>
        <end position="399"/>
    </location>
</feature>
<dbReference type="InterPro" id="IPR027417">
    <property type="entry name" value="P-loop_NTPase"/>
</dbReference>
<dbReference type="GO" id="GO:0016887">
    <property type="term" value="F:ATP hydrolysis activity"/>
    <property type="evidence" value="ECO:0007669"/>
    <property type="project" value="InterPro"/>
</dbReference>
<dbReference type="SUPFAM" id="SSF90123">
    <property type="entry name" value="ABC transporter transmembrane region"/>
    <property type="match status" value="1"/>
</dbReference>
<feature type="transmembrane region" description="Helical" evidence="13">
    <location>
        <begin position="192"/>
        <end position="213"/>
    </location>
</feature>
<dbReference type="SMART" id="SM00382">
    <property type="entry name" value="AAA"/>
    <property type="match status" value="1"/>
</dbReference>
<dbReference type="SUPFAM" id="SSF52540">
    <property type="entry name" value="P-loop containing nucleoside triphosphate hydrolases"/>
    <property type="match status" value="1"/>
</dbReference>
<dbReference type="PROSITE" id="PS50893">
    <property type="entry name" value="ABC_TRANSPORTER_2"/>
    <property type="match status" value="1"/>
</dbReference>
<evidence type="ECO:0000313" key="18">
    <source>
        <dbReference type="Proteomes" id="UP000267464"/>
    </source>
</evidence>
<dbReference type="PROSITE" id="PS00211">
    <property type="entry name" value="ABC_TRANSPORTER_1"/>
    <property type="match status" value="1"/>
</dbReference>
<dbReference type="Gene3D" id="1.20.1560.10">
    <property type="entry name" value="ABC transporter type 1, transmembrane domain"/>
    <property type="match status" value="1"/>
</dbReference>
<evidence type="ECO:0000256" key="4">
    <source>
        <dbReference type="ARBA" id="ARBA00022692"/>
    </source>
</evidence>
<dbReference type="OrthoDB" id="8554730at2"/>
<comment type="similarity">
    <text evidence="11">Belongs to the ABC transporter superfamily. Cyclolysin exporter (TC 3.A.1.109.2) family.</text>
</comment>
<dbReference type="Proteomes" id="UP000267464">
    <property type="component" value="Unassembled WGS sequence"/>
</dbReference>
<proteinExistence type="inferred from homology"/>
<dbReference type="FunFam" id="3.40.50.300:FF:000299">
    <property type="entry name" value="ABC transporter ATP-binding protein/permease"/>
    <property type="match status" value="1"/>
</dbReference>
<dbReference type="Gene3D" id="3.90.70.10">
    <property type="entry name" value="Cysteine proteinases"/>
    <property type="match status" value="1"/>
</dbReference>
<evidence type="ECO:0000256" key="13">
    <source>
        <dbReference type="SAM" id="Phobius"/>
    </source>
</evidence>
<keyword evidence="8 13" id="KW-1133">Transmembrane helix</keyword>
<dbReference type="PROSITE" id="PS50990">
    <property type="entry name" value="PEPTIDASE_C39"/>
    <property type="match status" value="1"/>
</dbReference>
<feature type="domain" description="ABC transmembrane type-1" evidence="15">
    <location>
        <begin position="159"/>
        <end position="445"/>
    </location>
</feature>
<comment type="function">
    <text evidence="10">Involved in the export of calmodulin-sensitive adenylate cyclase-hemolysin (cyclolysin).</text>
</comment>
<evidence type="ECO:0000259" key="15">
    <source>
        <dbReference type="PROSITE" id="PS50929"/>
    </source>
</evidence>
<organism evidence="17 18">
    <name type="scientific">Piscinibacter terrae</name>
    <dbReference type="NCBI Taxonomy" id="2496871"/>
    <lineage>
        <taxon>Bacteria</taxon>
        <taxon>Pseudomonadati</taxon>
        <taxon>Pseudomonadota</taxon>
        <taxon>Betaproteobacteria</taxon>
        <taxon>Burkholderiales</taxon>
        <taxon>Sphaerotilaceae</taxon>
        <taxon>Piscinibacter</taxon>
    </lineage>
</organism>
<evidence type="ECO:0000256" key="2">
    <source>
        <dbReference type="ARBA" id="ARBA00022448"/>
    </source>
</evidence>
<comment type="caution">
    <text evidence="17">The sequence shown here is derived from an EMBL/GenBank/DDBJ whole genome shotgun (WGS) entry which is preliminary data.</text>
</comment>
<feature type="domain" description="ABC transporter" evidence="14">
    <location>
        <begin position="478"/>
        <end position="711"/>
    </location>
</feature>
<feature type="transmembrane region" description="Helical" evidence="13">
    <location>
        <begin position="159"/>
        <end position="180"/>
    </location>
</feature>
<keyword evidence="5" id="KW-0354">Hemolysis</keyword>
<evidence type="ECO:0000256" key="8">
    <source>
        <dbReference type="ARBA" id="ARBA00022989"/>
    </source>
</evidence>